<reference evidence="7" key="1">
    <citation type="journal article" date="2015" name="Genome Announc.">
        <title>Draft Genome Sequence of Tolypothrix boutellei Strain VB521301.</title>
        <authorList>
            <person name="Chandrababunaidu M.M."/>
            <person name="Singh D."/>
            <person name="Sen D."/>
            <person name="Bhan S."/>
            <person name="Das S."/>
            <person name="Gupta A."/>
            <person name="Adhikary S.P."/>
            <person name="Tripathy S."/>
        </authorList>
    </citation>
    <scope>NUCLEOTIDE SEQUENCE</scope>
    <source>
        <strain evidence="7">VB521301</strain>
    </source>
</reference>
<dbReference type="EMBL" id="JHEG04000001">
    <property type="protein sequence ID" value="KAF3889513.1"/>
    <property type="molecule type" value="Genomic_DNA"/>
</dbReference>
<name>A0A0C1QT91_9CYAN</name>
<organism evidence="7">
    <name type="scientific">Tolypothrix bouteillei VB521301</name>
    <dbReference type="NCBI Taxonomy" id="1479485"/>
    <lineage>
        <taxon>Bacteria</taxon>
        <taxon>Bacillati</taxon>
        <taxon>Cyanobacteriota</taxon>
        <taxon>Cyanophyceae</taxon>
        <taxon>Nostocales</taxon>
        <taxon>Tolypothrichaceae</taxon>
        <taxon>Tolypothrix</taxon>
    </lineage>
</organism>
<keyword evidence="8" id="KW-1185">Reference proteome</keyword>
<accession>A0A0C1QT91</accession>
<evidence type="ECO:0000256" key="1">
    <source>
        <dbReference type="ARBA" id="ARBA00008875"/>
    </source>
</evidence>
<dbReference type="AlphaFoldDB" id="A0A0C1QT91"/>
<dbReference type="RefSeq" id="WP_038082401.1">
    <property type="nucleotide sequence ID" value="NZ_JHEG04000001.1"/>
</dbReference>
<comment type="caution">
    <text evidence="7">The sequence shown here is derived from an EMBL/GenBank/DDBJ whole genome shotgun (WGS) entry which is preliminary data.</text>
</comment>
<dbReference type="STRING" id="1479485.DA73_0238460"/>
<dbReference type="Gene3D" id="3.20.20.80">
    <property type="entry name" value="Glycosidases"/>
    <property type="match status" value="1"/>
</dbReference>
<dbReference type="InterPro" id="IPR049166">
    <property type="entry name" value="GH39_cat"/>
</dbReference>
<dbReference type="SUPFAM" id="SSF51445">
    <property type="entry name" value="(Trans)glycosidases"/>
    <property type="match status" value="1"/>
</dbReference>
<evidence type="ECO:0000256" key="3">
    <source>
        <dbReference type="ARBA" id="ARBA00023295"/>
    </source>
</evidence>
<dbReference type="Proteomes" id="UP000029738">
    <property type="component" value="Unassembled WGS sequence"/>
</dbReference>
<dbReference type="GO" id="GO:0004553">
    <property type="term" value="F:hydrolase activity, hydrolyzing O-glycosyl compounds"/>
    <property type="evidence" value="ECO:0007669"/>
    <property type="project" value="TreeGrafter"/>
</dbReference>
<dbReference type="PANTHER" id="PTHR12631">
    <property type="entry name" value="ALPHA-L-IDURONIDASE"/>
    <property type="match status" value="1"/>
</dbReference>
<evidence type="ECO:0000313" key="6">
    <source>
        <dbReference type="EMBL" id="KAF3889513.1"/>
    </source>
</evidence>
<dbReference type="Pfam" id="PF01229">
    <property type="entry name" value="Glyco_hydro_39"/>
    <property type="match status" value="1"/>
</dbReference>
<evidence type="ECO:0000313" key="7">
    <source>
        <dbReference type="EMBL" id="KIE07078.1"/>
    </source>
</evidence>
<feature type="domain" description="Glycosyl hydrolase family 30 beta sandwich" evidence="5">
    <location>
        <begin position="364"/>
        <end position="423"/>
    </location>
</feature>
<evidence type="ECO:0000313" key="8">
    <source>
        <dbReference type="Proteomes" id="UP000029738"/>
    </source>
</evidence>
<evidence type="ECO:0000256" key="2">
    <source>
        <dbReference type="ARBA" id="ARBA00022801"/>
    </source>
</evidence>
<dbReference type="Pfam" id="PF17189">
    <property type="entry name" value="Glyco_hydro_30C"/>
    <property type="match status" value="1"/>
</dbReference>
<feature type="domain" description="Glycosyl hydrolases family 39 N-terminal catalytic" evidence="4">
    <location>
        <begin position="142"/>
        <end position="328"/>
    </location>
</feature>
<evidence type="ECO:0000259" key="5">
    <source>
        <dbReference type="Pfam" id="PF17189"/>
    </source>
</evidence>
<evidence type="ECO:0000259" key="4">
    <source>
        <dbReference type="Pfam" id="PF01229"/>
    </source>
</evidence>
<dbReference type="EMBL" id="JHEG02000059">
    <property type="protein sequence ID" value="KIE07078.1"/>
    <property type="molecule type" value="Genomic_DNA"/>
</dbReference>
<gene>
    <name evidence="7" type="ORF">DA73_0238460</name>
    <name evidence="6" type="ORF">DA73_0400031575</name>
</gene>
<protein>
    <submittedName>
        <fullName evidence="7">Alpha-L-arabinofuranosidase</fullName>
    </submittedName>
</protein>
<dbReference type="InterPro" id="IPR051923">
    <property type="entry name" value="Glycosyl_Hydrolase_39"/>
</dbReference>
<comment type="similarity">
    <text evidence="1">Belongs to the glycosyl hydrolase 39 family.</text>
</comment>
<keyword evidence="3" id="KW-0326">Glycosidase</keyword>
<dbReference type="InterPro" id="IPR017853">
    <property type="entry name" value="GH"/>
</dbReference>
<dbReference type="InterPro" id="IPR033452">
    <property type="entry name" value="GH30_C"/>
</dbReference>
<proteinExistence type="inferred from homology"/>
<dbReference type="OrthoDB" id="9805896at2"/>
<dbReference type="PANTHER" id="PTHR12631:SF10">
    <property type="entry name" value="BETA-XYLOSIDASE-LIKE PROTEIN-RELATED"/>
    <property type="match status" value="1"/>
</dbReference>
<keyword evidence="2" id="KW-0378">Hydrolase</keyword>
<reference evidence="6" key="2">
    <citation type="submission" date="2019-11" db="EMBL/GenBank/DDBJ databases">
        <title>Improved Assembly of Tolypothrix boutellei genome.</title>
        <authorList>
            <person name="Sarangi A.N."/>
            <person name="Mukherjee M."/>
            <person name="Ghosh S."/>
            <person name="Singh D."/>
            <person name="Das A."/>
            <person name="Kant S."/>
            <person name="Prusty A."/>
            <person name="Tripathy S."/>
        </authorList>
    </citation>
    <scope>NUCLEOTIDE SEQUENCE</scope>
    <source>
        <strain evidence="6">VB521301</strain>
    </source>
</reference>
<sequence length="449" mass="50677">MQRRAIIKLTAASAVTLGVLDTVWKSSTAASKKTAQVSIDWTNQIAKSTPFTFGSNDYEILSPERAADRTFQNHIQELGIKLIRIHHAALCDRWTDAATKTWNIPKIKAGYDASYPHNPTIIQNLPAWPKWMAQSKDGLLDKSEYDRYATLCAQLVEILNRRLQKKVIYWEPLNEKEVLYDKAWKLDELWIIYNKVANAMKAVDPQIKVGGPALTWDNSRRLEAFLAACKQNVDFISWHRYGSKDAKEPTDGIMSYTPNYARQVKDFRAIAKKYIPERPVPLLLGEYNINYLWTSGETRQHNHIGAVWFASVLKHLADTGVDMATSWHLKDGIYGMIDPNNKLRPPATIFGWANKYLIGSVMQTTSDHPFVEALAVQKPDGKRSLLLINKSSQAVKLSLQSKRALTQSKNFQMLSLNARGVTTKSMSLAALQQPLLLGSYSVTLLLSNT</sequence>